<evidence type="ECO:0000313" key="1">
    <source>
        <dbReference type="EMBL" id="MPL92713.1"/>
    </source>
</evidence>
<accession>A0A644VQL9</accession>
<dbReference type="SUPFAM" id="SSF81296">
    <property type="entry name" value="E set domains"/>
    <property type="match status" value="1"/>
</dbReference>
<dbReference type="InterPro" id="IPR013783">
    <property type="entry name" value="Ig-like_fold"/>
</dbReference>
<proteinExistence type="predicted"/>
<dbReference type="Gene3D" id="2.60.40.3620">
    <property type="match status" value="1"/>
</dbReference>
<organism evidence="1">
    <name type="scientific">bioreactor metagenome</name>
    <dbReference type="NCBI Taxonomy" id="1076179"/>
    <lineage>
        <taxon>unclassified sequences</taxon>
        <taxon>metagenomes</taxon>
        <taxon>ecological metagenomes</taxon>
    </lineage>
</organism>
<gene>
    <name evidence="1" type="ORF">SDC9_38826</name>
</gene>
<dbReference type="AlphaFoldDB" id="A0A644VQL9"/>
<sequence>MKKVFTFVIALLGLFMVQPVAALTYNVTVPAGTNACYIVGGMNGWSFNTPMTKVDATHYTIDLPNAKETDEYKYWSGPDWKYEEADAQGQKLAANRTWQQNDVVANWLEVFQLDERDVTIEVLAPAEVKVLYIVGAFNGWASPSEASKMNFVSEDVNGKIFSKTVHSLDAFNMEFKFCAGPAWSYEQTDPSTNYKYGTTENSTAVVVNAFKAIFDPDKTGTINITATVPAGTDSVWIMGDFLGWNMDNAMKATKNQDGTFSFAIPMVMSIEYRLYNKPDWGYPEVGEADPAKELPNRSAVYPADANTNITVWGWLKNISGLPLINSDEYKVYSKDSRVVVEGVKSAVRVFDMSGRMIESQIINGTFSSRNLSSGLYILRVDDAVTKIAVQ</sequence>
<dbReference type="InterPro" id="IPR014756">
    <property type="entry name" value="Ig_E-set"/>
</dbReference>
<dbReference type="Gene3D" id="2.60.40.10">
    <property type="entry name" value="Immunoglobulins"/>
    <property type="match status" value="2"/>
</dbReference>
<name>A0A644VQL9_9ZZZZ</name>
<reference evidence="1" key="1">
    <citation type="submission" date="2019-08" db="EMBL/GenBank/DDBJ databases">
        <authorList>
            <person name="Kucharzyk K."/>
            <person name="Murdoch R.W."/>
            <person name="Higgins S."/>
            <person name="Loffler F."/>
        </authorList>
    </citation>
    <scope>NUCLEOTIDE SEQUENCE</scope>
</reference>
<protein>
    <recommendedName>
        <fullName evidence="2">Secretion system C-terminal sorting domain-containing protein</fullName>
    </recommendedName>
</protein>
<evidence type="ECO:0008006" key="2">
    <source>
        <dbReference type="Google" id="ProtNLM"/>
    </source>
</evidence>
<comment type="caution">
    <text evidence="1">The sequence shown here is derived from an EMBL/GenBank/DDBJ whole genome shotgun (WGS) entry which is preliminary data.</text>
</comment>
<dbReference type="InterPro" id="IPR026444">
    <property type="entry name" value="Secre_tail"/>
</dbReference>
<dbReference type="EMBL" id="VSSQ01000367">
    <property type="protein sequence ID" value="MPL92713.1"/>
    <property type="molecule type" value="Genomic_DNA"/>
</dbReference>
<dbReference type="NCBIfam" id="TIGR04183">
    <property type="entry name" value="Por_Secre_tail"/>
    <property type="match status" value="1"/>
</dbReference>